<dbReference type="Pfam" id="PF00480">
    <property type="entry name" value="ROK"/>
    <property type="match status" value="1"/>
</dbReference>
<name>A0ABP7KXG5_9MICO</name>
<comment type="caution">
    <text evidence="2">The sequence shown here is derived from an EMBL/GenBank/DDBJ whole genome shotgun (WGS) entry which is preliminary data.</text>
</comment>
<dbReference type="Proteomes" id="UP001501803">
    <property type="component" value="Unassembled WGS sequence"/>
</dbReference>
<dbReference type="InterPro" id="IPR000600">
    <property type="entry name" value="ROK"/>
</dbReference>
<dbReference type="PANTHER" id="PTHR18964:SF149">
    <property type="entry name" value="BIFUNCTIONAL UDP-N-ACETYLGLUCOSAMINE 2-EPIMERASE_N-ACETYLMANNOSAMINE KINASE"/>
    <property type="match status" value="1"/>
</dbReference>
<dbReference type="SUPFAM" id="SSF53067">
    <property type="entry name" value="Actin-like ATPase domain"/>
    <property type="match status" value="1"/>
</dbReference>
<comment type="similarity">
    <text evidence="1">Belongs to the ROK (NagC/XylR) family.</text>
</comment>
<dbReference type="InterPro" id="IPR043129">
    <property type="entry name" value="ATPase_NBD"/>
</dbReference>
<evidence type="ECO:0000313" key="3">
    <source>
        <dbReference type="Proteomes" id="UP001501803"/>
    </source>
</evidence>
<evidence type="ECO:0000256" key="1">
    <source>
        <dbReference type="ARBA" id="ARBA00006479"/>
    </source>
</evidence>
<proteinExistence type="inferred from homology"/>
<gene>
    <name evidence="2" type="ORF">GCM10022381_32780</name>
</gene>
<reference evidence="3" key="1">
    <citation type="journal article" date="2019" name="Int. J. Syst. Evol. Microbiol.">
        <title>The Global Catalogue of Microorganisms (GCM) 10K type strain sequencing project: providing services to taxonomists for standard genome sequencing and annotation.</title>
        <authorList>
            <consortium name="The Broad Institute Genomics Platform"/>
            <consortium name="The Broad Institute Genome Sequencing Center for Infectious Disease"/>
            <person name="Wu L."/>
            <person name="Ma J."/>
        </authorList>
    </citation>
    <scope>NUCLEOTIDE SEQUENCE [LARGE SCALE GENOMIC DNA]</scope>
    <source>
        <strain evidence="3">JCM 17021</strain>
    </source>
</reference>
<dbReference type="EMBL" id="BAABCN010000012">
    <property type="protein sequence ID" value="GAA3888331.1"/>
    <property type="molecule type" value="Genomic_DNA"/>
</dbReference>
<evidence type="ECO:0000313" key="2">
    <source>
        <dbReference type="EMBL" id="GAA3888331.1"/>
    </source>
</evidence>
<keyword evidence="3" id="KW-1185">Reference proteome</keyword>
<sequence length="317" mass="32361">MKRVSELVVLAVDLGGTSMKGALVTEHGATVATETRVTPENDIVDALIELLHSLEANASAQGMQVVAAGVVTPGIVDEHSGVVKYASNLGWLNKPLLQLLRARLDMPVAIGHDVRAAGLAEQLLGAARGAEEFVLIPIGTGVAAALVSSGETLTGATGAAGEFGHIPVVPGGELCLCGQRGCLEVYASGAGLARRYLARGGTELSSKQIVARLGTDPIADAVWTEAVQVLGQGLAIMTLLLDPRVIVIGGGFAHAGDALFTPLREALTAGLAWREAPRVVQALLGSEAGRIGASILAFRAAGRGDVVNGWPLAVEAA</sequence>
<dbReference type="PANTHER" id="PTHR18964">
    <property type="entry name" value="ROK (REPRESSOR, ORF, KINASE) FAMILY"/>
    <property type="match status" value="1"/>
</dbReference>
<accession>A0ABP7KXG5</accession>
<protein>
    <submittedName>
        <fullName evidence="2">ROK family protein</fullName>
    </submittedName>
</protein>
<dbReference type="Gene3D" id="3.30.420.40">
    <property type="match status" value="2"/>
</dbReference>
<organism evidence="2 3">
    <name type="scientific">Leifsonia kafniensis</name>
    <dbReference type="NCBI Taxonomy" id="475957"/>
    <lineage>
        <taxon>Bacteria</taxon>
        <taxon>Bacillati</taxon>
        <taxon>Actinomycetota</taxon>
        <taxon>Actinomycetes</taxon>
        <taxon>Micrococcales</taxon>
        <taxon>Microbacteriaceae</taxon>
        <taxon>Leifsonia</taxon>
    </lineage>
</organism>